<dbReference type="AlphaFoldDB" id="A0A0C9TQK4"/>
<dbReference type="InterPro" id="IPR032675">
    <property type="entry name" value="LRR_dom_sf"/>
</dbReference>
<dbReference type="Proteomes" id="UP000054279">
    <property type="component" value="Unassembled WGS sequence"/>
</dbReference>
<evidence type="ECO:0008006" key="3">
    <source>
        <dbReference type="Google" id="ProtNLM"/>
    </source>
</evidence>
<evidence type="ECO:0000313" key="2">
    <source>
        <dbReference type="Proteomes" id="UP000054279"/>
    </source>
</evidence>
<keyword evidence="2" id="KW-1185">Reference proteome</keyword>
<sequence>MLALFKASRRKCSELTSESSRSLSSSVGRQPTPHLPAEIVLKILTFLCDASDVPTIERGLINRKNLSTARVCRAWYFPAMFSLYTAVAPSSLRSCRALLCTLLARPDLAERVISITIPKDDKLILSTVFSSKLTASRTKIIRKLLQICPNVADLRLPIDAALWWKDDVIQRTLPDITSVDSLSSLEVRGARGTWACPNTRHVVGVAHISPWLGQVESLPQLERLTLSDVALYSDQGQLDQWPELPNLRYLRLNRPLWPHLGIPELFNQIKGGLKTLHISGIFEALDDHDAFYAFLQYSFTATSVFSSSLEELILICPGILLPHFPRQFASWYMHDLSHLTSLKYLHLSSCLFHVNLLLRAPVSLETLVIDIHPFRNRHSDLDFFRQEGKFDLEELMGALVAITSTYHPDSWTGKSNIKTVILEVEGETMEEGWDYLADKCKTFWFEEGQCRSASVCACEYDEPDGCGSYIGMGGGLDGGIAVMSYVDAMRKEIRKKSLLVGVEIRLELKRSGCQAHAAHCEYLRYTPSSTASSSSRA</sequence>
<proteinExistence type="predicted"/>
<organism evidence="1 2">
    <name type="scientific">Sphaerobolus stellatus (strain SS14)</name>
    <dbReference type="NCBI Taxonomy" id="990650"/>
    <lineage>
        <taxon>Eukaryota</taxon>
        <taxon>Fungi</taxon>
        <taxon>Dikarya</taxon>
        <taxon>Basidiomycota</taxon>
        <taxon>Agaricomycotina</taxon>
        <taxon>Agaricomycetes</taxon>
        <taxon>Phallomycetidae</taxon>
        <taxon>Geastrales</taxon>
        <taxon>Sphaerobolaceae</taxon>
        <taxon>Sphaerobolus</taxon>
    </lineage>
</organism>
<name>A0A0C9TQK4_SPHS4</name>
<dbReference type="CDD" id="cd09917">
    <property type="entry name" value="F-box_SF"/>
    <property type="match status" value="1"/>
</dbReference>
<evidence type="ECO:0000313" key="1">
    <source>
        <dbReference type="EMBL" id="KIJ32393.1"/>
    </source>
</evidence>
<protein>
    <recommendedName>
        <fullName evidence="3">F-box domain-containing protein</fullName>
    </recommendedName>
</protein>
<dbReference type="EMBL" id="KN837227">
    <property type="protein sequence ID" value="KIJ32393.1"/>
    <property type="molecule type" value="Genomic_DNA"/>
</dbReference>
<gene>
    <name evidence="1" type="ORF">M422DRAFT_70571</name>
</gene>
<dbReference type="HOGENOM" id="CLU_507311_0_0_1"/>
<accession>A0A0C9TQK4</accession>
<reference evidence="1 2" key="1">
    <citation type="submission" date="2014-06" db="EMBL/GenBank/DDBJ databases">
        <title>Evolutionary Origins and Diversification of the Mycorrhizal Mutualists.</title>
        <authorList>
            <consortium name="DOE Joint Genome Institute"/>
            <consortium name="Mycorrhizal Genomics Consortium"/>
            <person name="Kohler A."/>
            <person name="Kuo A."/>
            <person name="Nagy L.G."/>
            <person name="Floudas D."/>
            <person name="Copeland A."/>
            <person name="Barry K.W."/>
            <person name="Cichocki N."/>
            <person name="Veneault-Fourrey C."/>
            <person name="LaButti K."/>
            <person name="Lindquist E.A."/>
            <person name="Lipzen A."/>
            <person name="Lundell T."/>
            <person name="Morin E."/>
            <person name="Murat C."/>
            <person name="Riley R."/>
            <person name="Ohm R."/>
            <person name="Sun H."/>
            <person name="Tunlid A."/>
            <person name="Henrissat B."/>
            <person name="Grigoriev I.V."/>
            <person name="Hibbett D.S."/>
            <person name="Martin F."/>
        </authorList>
    </citation>
    <scope>NUCLEOTIDE SEQUENCE [LARGE SCALE GENOMIC DNA]</scope>
    <source>
        <strain evidence="1 2">SS14</strain>
    </source>
</reference>
<dbReference type="Gene3D" id="3.80.10.10">
    <property type="entry name" value="Ribonuclease Inhibitor"/>
    <property type="match status" value="1"/>
</dbReference>
<dbReference type="SUPFAM" id="SSF52047">
    <property type="entry name" value="RNI-like"/>
    <property type="match status" value="1"/>
</dbReference>